<sequence>MANSKQKIMEALRSGAFIFVPYSPGSTAEDVVPGVLLSRQEVYWHDSTGSMDQMKTIRPQNGPDLTNCPFSKMLCYVYPGLHDFFVNECGVEEAPPFRCYLQILMQLATVALPSQVAKTVFQVFLNWTEGLKHGLLSSEDVEYFKESLLKMQFKVLPTAQDKWVSLHPSFGFVCWGDDEKLKKEFKYHDNIDFLYFGDLSDEEKEMLLAKVSILMQRLGIPALSEVVTREAIYYGPADSDFKASLVNWALPYAQRYIYNVHPDKYLQCKQSAVENLSRLRIVVVEKLFYRNVIKSSDIASKKRFECSCLLQDNILYTTQESDSHSIFMELSDLLVDGVSGLHLANFLHMITTMAESGSSEEQTEFFILNSQKVQKLPNEELVWSLSSALSSTENGDILMTTSASTMVDEPNPSQAKRKPGINLNWPPVDWKTAPGFSYARANRLKTQACDSQQMGKGDEAEVVVAETDHMASIEINADWIVEDDPAGTTPAVTLQDPEISGDLSDRANNMAASDMNVVFDFVDLVTASDVPNSGSSNSIERDQLSFGTANAQQALLTGRLGEFVAFKYFVGKFGGTCVKWVNEAYETGLPYDIVIGDEEKSKEYIEVKATKSSRKNWSIISVREWQCAFEKGESFSIAHVVLSDNNVARVTIYKNPIRLCQLGKLQLAVLMPKQQKGTSIIS</sequence>
<proteinExistence type="predicted"/>
<dbReference type="Pfam" id="PF13020">
    <property type="entry name" value="NOV_C"/>
    <property type="match status" value="1"/>
</dbReference>
<gene>
    <name evidence="2" type="ORF">ILEXP_LOCUS3519</name>
</gene>
<dbReference type="PANTHER" id="PTHR32387:SF0">
    <property type="entry name" value="PROTEIN NO VEIN"/>
    <property type="match status" value="1"/>
</dbReference>
<reference evidence="2 3" key="1">
    <citation type="submission" date="2024-02" db="EMBL/GenBank/DDBJ databases">
        <authorList>
            <person name="Vignale AGUSTIN F."/>
            <person name="Sosa J E."/>
            <person name="Modenutti C."/>
        </authorList>
    </citation>
    <scope>NUCLEOTIDE SEQUENCE [LARGE SCALE GENOMIC DNA]</scope>
</reference>
<keyword evidence="3" id="KW-1185">Reference proteome</keyword>
<name>A0ABC8QUV8_9AQUA</name>
<dbReference type="InterPro" id="IPR052957">
    <property type="entry name" value="Auxin_embryo_med"/>
</dbReference>
<comment type="caution">
    <text evidence="2">The sequence shown here is derived from an EMBL/GenBank/DDBJ whole genome shotgun (WGS) entry which is preliminary data.</text>
</comment>
<organism evidence="2 3">
    <name type="scientific">Ilex paraguariensis</name>
    <name type="common">yerba mate</name>
    <dbReference type="NCBI Taxonomy" id="185542"/>
    <lineage>
        <taxon>Eukaryota</taxon>
        <taxon>Viridiplantae</taxon>
        <taxon>Streptophyta</taxon>
        <taxon>Embryophyta</taxon>
        <taxon>Tracheophyta</taxon>
        <taxon>Spermatophyta</taxon>
        <taxon>Magnoliopsida</taxon>
        <taxon>eudicotyledons</taxon>
        <taxon>Gunneridae</taxon>
        <taxon>Pentapetalae</taxon>
        <taxon>asterids</taxon>
        <taxon>campanulids</taxon>
        <taxon>Aquifoliales</taxon>
        <taxon>Aquifoliaceae</taxon>
        <taxon>Ilex</taxon>
    </lineage>
</organism>
<dbReference type="EMBL" id="CAUOFW020000759">
    <property type="protein sequence ID" value="CAK9136536.1"/>
    <property type="molecule type" value="Genomic_DNA"/>
</dbReference>
<dbReference type="Proteomes" id="UP001642360">
    <property type="component" value="Unassembled WGS sequence"/>
</dbReference>
<feature type="domain" description="Protein NO VEIN C-terminal" evidence="1">
    <location>
        <begin position="561"/>
        <end position="646"/>
    </location>
</feature>
<protein>
    <recommendedName>
        <fullName evidence="1">Protein NO VEIN C-terminal domain-containing protein</fullName>
    </recommendedName>
</protein>
<dbReference type="InterPro" id="IPR024975">
    <property type="entry name" value="NOV_C"/>
</dbReference>
<evidence type="ECO:0000259" key="1">
    <source>
        <dbReference type="Pfam" id="PF13020"/>
    </source>
</evidence>
<evidence type="ECO:0000313" key="3">
    <source>
        <dbReference type="Proteomes" id="UP001642360"/>
    </source>
</evidence>
<accession>A0ABC8QUV8</accession>
<dbReference type="PANTHER" id="PTHR32387">
    <property type="entry name" value="WU:FJ29H11"/>
    <property type="match status" value="1"/>
</dbReference>
<dbReference type="AlphaFoldDB" id="A0ABC8QUV8"/>
<evidence type="ECO:0000313" key="2">
    <source>
        <dbReference type="EMBL" id="CAK9136536.1"/>
    </source>
</evidence>